<evidence type="ECO:0000256" key="4">
    <source>
        <dbReference type="ARBA" id="ARBA00023163"/>
    </source>
</evidence>
<reference evidence="8 9" key="1">
    <citation type="submission" date="2018-03" db="EMBL/GenBank/DDBJ databases">
        <title>Genomic Encyclopedia of Archaeal and Bacterial Type Strains, Phase II (KMG-II): from individual species to whole genera.</title>
        <authorList>
            <person name="Goeker M."/>
        </authorList>
    </citation>
    <scope>NUCLEOTIDE SEQUENCE [LARGE SCALE GENOMIC DNA]</scope>
    <source>
        <strain evidence="8 9">DSM 24859</strain>
    </source>
</reference>
<keyword evidence="9" id="KW-1185">Reference proteome</keyword>
<feature type="transmembrane region" description="Helical" evidence="5">
    <location>
        <begin position="183"/>
        <end position="200"/>
    </location>
</feature>
<keyword evidence="5" id="KW-1133">Transmembrane helix</keyword>
<dbReference type="Pfam" id="PF04542">
    <property type="entry name" value="Sigma70_r2"/>
    <property type="match status" value="1"/>
</dbReference>
<dbReference type="PANTHER" id="PTHR43133:SF46">
    <property type="entry name" value="RNA POLYMERASE SIGMA-70 FACTOR ECF SUBFAMILY"/>
    <property type="match status" value="1"/>
</dbReference>
<name>A0A2P8HP24_CHINA</name>
<keyword evidence="3" id="KW-0731">Sigma factor</keyword>
<dbReference type="InterPro" id="IPR014327">
    <property type="entry name" value="RNA_pol_sigma70_bacteroid"/>
</dbReference>
<dbReference type="RefSeq" id="WP_106528382.1">
    <property type="nucleotide sequence ID" value="NZ_PYAW01000002.1"/>
</dbReference>
<dbReference type="InterPro" id="IPR013325">
    <property type="entry name" value="RNA_pol_sigma_r2"/>
</dbReference>
<keyword evidence="2" id="KW-0805">Transcription regulation</keyword>
<dbReference type="InterPro" id="IPR013249">
    <property type="entry name" value="RNA_pol_sigma70_r4_t2"/>
</dbReference>
<evidence type="ECO:0000259" key="7">
    <source>
        <dbReference type="Pfam" id="PF08281"/>
    </source>
</evidence>
<dbReference type="OrthoDB" id="665981at2"/>
<dbReference type="AlphaFoldDB" id="A0A2P8HP24"/>
<evidence type="ECO:0000256" key="1">
    <source>
        <dbReference type="ARBA" id="ARBA00010641"/>
    </source>
</evidence>
<evidence type="ECO:0000259" key="6">
    <source>
        <dbReference type="Pfam" id="PF04542"/>
    </source>
</evidence>
<evidence type="ECO:0000313" key="9">
    <source>
        <dbReference type="Proteomes" id="UP000240971"/>
    </source>
</evidence>
<evidence type="ECO:0000313" key="8">
    <source>
        <dbReference type="EMBL" id="PSL47963.1"/>
    </source>
</evidence>
<dbReference type="Proteomes" id="UP000240971">
    <property type="component" value="Unassembled WGS sequence"/>
</dbReference>
<gene>
    <name evidence="8" type="ORF">CLV51_102823</name>
</gene>
<comment type="caution">
    <text evidence="8">The sequence shown here is derived from an EMBL/GenBank/DDBJ whole genome shotgun (WGS) entry which is preliminary data.</text>
</comment>
<feature type="domain" description="RNA polymerase sigma-70 region 2" evidence="6">
    <location>
        <begin position="27"/>
        <end position="91"/>
    </location>
</feature>
<evidence type="ECO:0000256" key="3">
    <source>
        <dbReference type="ARBA" id="ARBA00023082"/>
    </source>
</evidence>
<dbReference type="SUPFAM" id="SSF88946">
    <property type="entry name" value="Sigma2 domain of RNA polymerase sigma factors"/>
    <property type="match status" value="1"/>
</dbReference>
<dbReference type="NCBIfam" id="TIGR02937">
    <property type="entry name" value="sigma70-ECF"/>
    <property type="match status" value="1"/>
</dbReference>
<evidence type="ECO:0000256" key="2">
    <source>
        <dbReference type="ARBA" id="ARBA00023015"/>
    </source>
</evidence>
<evidence type="ECO:0000256" key="5">
    <source>
        <dbReference type="SAM" id="Phobius"/>
    </source>
</evidence>
<accession>A0A2P8HP24</accession>
<keyword evidence="5" id="KW-0812">Transmembrane</keyword>
<keyword evidence="5" id="KW-0472">Membrane</keyword>
<dbReference type="PANTHER" id="PTHR43133">
    <property type="entry name" value="RNA POLYMERASE ECF-TYPE SIGMA FACTO"/>
    <property type="match status" value="1"/>
</dbReference>
<dbReference type="InterPro" id="IPR007627">
    <property type="entry name" value="RNA_pol_sigma70_r2"/>
</dbReference>
<dbReference type="NCBIfam" id="TIGR02985">
    <property type="entry name" value="Sig70_bacteroi1"/>
    <property type="match status" value="1"/>
</dbReference>
<dbReference type="GO" id="GO:0003677">
    <property type="term" value="F:DNA binding"/>
    <property type="evidence" value="ECO:0007669"/>
    <property type="project" value="InterPro"/>
</dbReference>
<comment type="similarity">
    <text evidence="1">Belongs to the sigma-70 factor family. ECF subfamily.</text>
</comment>
<dbReference type="InterPro" id="IPR036388">
    <property type="entry name" value="WH-like_DNA-bd_sf"/>
</dbReference>
<dbReference type="InterPro" id="IPR014284">
    <property type="entry name" value="RNA_pol_sigma-70_dom"/>
</dbReference>
<dbReference type="GO" id="GO:0006352">
    <property type="term" value="P:DNA-templated transcription initiation"/>
    <property type="evidence" value="ECO:0007669"/>
    <property type="project" value="InterPro"/>
</dbReference>
<dbReference type="EMBL" id="PYAW01000002">
    <property type="protein sequence ID" value="PSL47963.1"/>
    <property type="molecule type" value="Genomic_DNA"/>
</dbReference>
<keyword evidence="4" id="KW-0804">Transcription</keyword>
<dbReference type="InterPro" id="IPR039425">
    <property type="entry name" value="RNA_pol_sigma-70-like"/>
</dbReference>
<dbReference type="GO" id="GO:0016987">
    <property type="term" value="F:sigma factor activity"/>
    <property type="evidence" value="ECO:0007669"/>
    <property type="project" value="UniProtKB-KW"/>
</dbReference>
<dbReference type="Gene3D" id="1.10.1740.10">
    <property type="match status" value="1"/>
</dbReference>
<dbReference type="Gene3D" id="1.10.10.10">
    <property type="entry name" value="Winged helix-like DNA-binding domain superfamily/Winged helix DNA-binding domain"/>
    <property type="match status" value="1"/>
</dbReference>
<sequence>MKVLPMVTDMELIAGIQADCEESYEALYNKYASQLYVFTAHKLHSREIAEELVQDVFIKLWEKRAQLDIQTSVTGYLFKMMRNEILQYFRSFKDNEVFIEEMAGFDLNTKSRTDDSIHFKEMEISLKAIINALPQKCREIFIMSRDQELTVKQIAGKLDLSDQTVKNHITKALATLRKELKQITYLFLTALLLIVIYSYSQY</sequence>
<dbReference type="SUPFAM" id="SSF88659">
    <property type="entry name" value="Sigma3 and sigma4 domains of RNA polymerase sigma factors"/>
    <property type="match status" value="1"/>
</dbReference>
<dbReference type="Pfam" id="PF08281">
    <property type="entry name" value="Sigma70_r4_2"/>
    <property type="match status" value="1"/>
</dbReference>
<protein>
    <submittedName>
        <fullName evidence="8">RNA polymerase sigma-70 factor (ECF subfamily)</fullName>
    </submittedName>
</protein>
<organism evidence="8 9">
    <name type="scientific">Chitinophaga niastensis</name>
    <dbReference type="NCBI Taxonomy" id="536980"/>
    <lineage>
        <taxon>Bacteria</taxon>
        <taxon>Pseudomonadati</taxon>
        <taxon>Bacteroidota</taxon>
        <taxon>Chitinophagia</taxon>
        <taxon>Chitinophagales</taxon>
        <taxon>Chitinophagaceae</taxon>
        <taxon>Chitinophaga</taxon>
    </lineage>
</organism>
<feature type="domain" description="RNA polymerase sigma factor 70 region 4 type 2" evidence="7">
    <location>
        <begin position="126"/>
        <end position="176"/>
    </location>
</feature>
<proteinExistence type="inferred from homology"/>
<dbReference type="InterPro" id="IPR013324">
    <property type="entry name" value="RNA_pol_sigma_r3/r4-like"/>
</dbReference>